<dbReference type="Pfam" id="PF07715">
    <property type="entry name" value="Plug"/>
    <property type="match status" value="1"/>
</dbReference>
<name>A0ABQ3HWG0_9SPHI</name>
<dbReference type="InterPro" id="IPR012910">
    <property type="entry name" value="Plug_dom"/>
</dbReference>
<keyword evidence="1" id="KW-0998">Cell outer membrane</keyword>
<keyword evidence="1" id="KW-0812">Transmembrane</keyword>
<feature type="domain" description="TonB-dependent receptor-like beta-barrel" evidence="3">
    <location>
        <begin position="442"/>
        <end position="942"/>
    </location>
</feature>
<comment type="similarity">
    <text evidence="1 2">Belongs to the TonB-dependent receptor family.</text>
</comment>
<dbReference type="PROSITE" id="PS52016">
    <property type="entry name" value="TONB_DEPENDENT_REC_3"/>
    <property type="match status" value="1"/>
</dbReference>
<dbReference type="EMBL" id="BNAF01000003">
    <property type="protein sequence ID" value="GHE29808.1"/>
    <property type="molecule type" value="Genomic_DNA"/>
</dbReference>
<sequence>MGGQDKLCTIFNTDMRLFLTNSIPRKGIMLLLMTVFLGSWAVAQQSGEIVVIVQDGDSKGLANATITLSNNNFQAFKRIGLTDDQGKAVFANLPADSNYCIQVTFTGLQPKQACQYIVSAGKRSTVVVALRDPVLNDMDEVVVVGYGMQKKVNLSGAVDYVSGDVLESRPIANVAQGLQGIAPNLNIQFNSGAPGATPNINIRGITSINGGDPLILLDNVPVTAAELIRIAPQDIESFSIIKDASAAAIYGARASFGVIIITTKTGKGDAKVSYSNNFTWNTPTVMPDKITDPYVFSRLLQTSTDNTPWNNVNYSDQFYDYARQRSDDPSTPGVRIDPSNPAAWEYMGNRDWTRYFLSDWNAAQTHDLSISGASEKAQYYLSGSYNRQNSPLILTDDYFDRYNLRAKVNYKLADFIAIGNNTVLGSNRRLTPSRMDLPAIYNVFPTSYDKNPDGTWANTTVGRLAAEMVDGGKTDIKRMDVQSTFNTELRLFNSKFKLNADYTFQRNAMNYNAYRTQYNIGFGPDDVRKEGTSEAFRQAGFSYYNVYNVFGTYAQSFHKHQVTAVLGFNQESYRYEGFSLSRQGLISETYPTVQFATGTMNVGEGIDTYALRGAFYRLNYMYDDKYIVEFNGRYDGSSRFPKDKRFGFFPSGSVAWRLDRENFLADISDLTLLKLRASYGALGNQAVGNYGYQASMAKQTSSYLIGGSQAIYIDAPYLVSPNYTWEKVNTINFGLDMALWQNKLAASFDYYSRETLGMLTLGRELPNVLGAAEPNENAADLRTNGWELTLSYQDQFNLANAPLRFNAKFLLADSYSKIIRFDNPNNSITTYYKGMRLGEIWGLESDGFFANADEIAALDQSSIIPWGALSIVPGWPKYVDQDGNGKIEKGYTLDDTKDLKRIGNSTPRYQFGLDLSADWKGFDVRAFFQGIGKRDYYPIDYLYWGPYQQPYGNFYGHLLDFYRAEGDSEAERARHSQSYLNLGLADQNLDAAYPVLQSWLADRNLGTRIDESQGLAIPQTNYMLNAAYLRLKNLTIGYTLPSAWTSRAQIGHIRVYLSGENIMEWSAVKRYFDPETLNENTYTNPEQSPGRVGNGLTYPFQRSFSGGVQFTF</sequence>
<dbReference type="InterPro" id="IPR023996">
    <property type="entry name" value="TonB-dep_OMP_SusC/RagA"/>
</dbReference>
<evidence type="ECO:0000256" key="1">
    <source>
        <dbReference type="PROSITE-ProRule" id="PRU01360"/>
    </source>
</evidence>
<keyword evidence="6" id="KW-1185">Reference proteome</keyword>
<keyword evidence="1 2" id="KW-0472">Membrane</keyword>
<dbReference type="SUPFAM" id="SSF56935">
    <property type="entry name" value="Porins"/>
    <property type="match status" value="1"/>
</dbReference>
<dbReference type="Gene3D" id="2.60.40.10">
    <property type="entry name" value="Immunoglobulins"/>
    <property type="match status" value="1"/>
</dbReference>
<dbReference type="Pfam" id="PF00593">
    <property type="entry name" value="TonB_dep_Rec_b-barrel"/>
    <property type="match status" value="1"/>
</dbReference>
<keyword evidence="2" id="KW-0798">TonB box</keyword>
<keyword evidence="1" id="KW-0813">Transport</keyword>
<protein>
    <submittedName>
        <fullName evidence="5">SusC/RagA family TonB-linked outer membrane protein</fullName>
    </submittedName>
</protein>
<dbReference type="InterPro" id="IPR008969">
    <property type="entry name" value="CarboxyPept-like_regulatory"/>
</dbReference>
<dbReference type="Proteomes" id="UP000620550">
    <property type="component" value="Unassembled WGS sequence"/>
</dbReference>
<evidence type="ECO:0000259" key="4">
    <source>
        <dbReference type="Pfam" id="PF07715"/>
    </source>
</evidence>
<evidence type="ECO:0000313" key="5">
    <source>
        <dbReference type="EMBL" id="GHE29808.1"/>
    </source>
</evidence>
<dbReference type="NCBIfam" id="TIGR04057">
    <property type="entry name" value="SusC_RagA_signa"/>
    <property type="match status" value="1"/>
</dbReference>
<evidence type="ECO:0000313" key="6">
    <source>
        <dbReference type="Proteomes" id="UP000620550"/>
    </source>
</evidence>
<dbReference type="InterPro" id="IPR039426">
    <property type="entry name" value="TonB-dep_rcpt-like"/>
</dbReference>
<dbReference type="InterPro" id="IPR023997">
    <property type="entry name" value="TonB-dep_OMP_SusC/RagA_CS"/>
</dbReference>
<dbReference type="InterPro" id="IPR013783">
    <property type="entry name" value="Ig-like_fold"/>
</dbReference>
<dbReference type="InterPro" id="IPR000531">
    <property type="entry name" value="Beta-barrel_TonB"/>
</dbReference>
<gene>
    <name evidence="5" type="ORF">GCM10017764_11050</name>
</gene>
<dbReference type="NCBIfam" id="TIGR04056">
    <property type="entry name" value="OMP_RagA_SusC"/>
    <property type="match status" value="1"/>
</dbReference>
<proteinExistence type="inferred from homology"/>
<reference evidence="6" key="1">
    <citation type="journal article" date="2019" name="Int. J. Syst. Evol. Microbiol.">
        <title>The Global Catalogue of Microorganisms (GCM) 10K type strain sequencing project: providing services to taxonomists for standard genome sequencing and annotation.</title>
        <authorList>
            <consortium name="The Broad Institute Genomics Platform"/>
            <consortium name="The Broad Institute Genome Sequencing Center for Infectious Disease"/>
            <person name="Wu L."/>
            <person name="Ma J."/>
        </authorList>
    </citation>
    <scope>NUCLEOTIDE SEQUENCE [LARGE SCALE GENOMIC DNA]</scope>
    <source>
        <strain evidence="6">CGMCC 1.12966</strain>
    </source>
</reference>
<dbReference type="InterPro" id="IPR037066">
    <property type="entry name" value="Plug_dom_sf"/>
</dbReference>
<comment type="subcellular location">
    <subcellularLocation>
        <location evidence="1">Cell outer membrane</location>
        <topology evidence="1">Multi-pass membrane protein</topology>
    </subcellularLocation>
</comment>
<organism evidence="5 6">
    <name type="scientific">Sphingobacterium griseoflavum</name>
    <dbReference type="NCBI Taxonomy" id="1474952"/>
    <lineage>
        <taxon>Bacteria</taxon>
        <taxon>Pseudomonadati</taxon>
        <taxon>Bacteroidota</taxon>
        <taxon>Sphingobacteriia</taxon>
        <taxon>Sphingobacteriales</taxon>
        <taxon>Sphingobacteriaceae</taxon>
        <taxon>Sphingobacterium</taxon>
    </lineage>
</organism>
<dbReference type="SUPFAM" id="SSF49464">
    <property type="entry name" value="Carboxypeptidase regulatory domain-like"/>
    <property type="match status" value="1"/>
</dbReference>
<accession>A0ABQ3HWG0</accession>
<comment type="caution">
    <text evidence="5">The sequence shown here is derived from an EMBL/GenBank/DDBJ whole genome shotgun (WGS) entry which is preliminary data.</text>
</comment>
<feature type="domain" description="TonB-dependent receptor plug" evidence="4">
    <location>
        <begin position="151"/>
        <end position="258"/>
    </location>
</feature>
<evidence type="ECO:0000256" key="2">
    <source>
        <dbReference type="RuleBase" id="RU003357"/>
    </source>
</evidence>
<evidence type="ECO:0000259" key="3">
    <source>
        <dbReference type="Pfam" id="PF00593"/>
    </source>
</evidence>
<keyword evidence="1" id="KW-1134">Transmembrane beta strand</keyword>
<dbReference type="Gene3D" id="2.170.130.10">
    <property type="entry name" value="TonB-dependent receptor, plug domain"/>
    <property type="match status" value="1"/>
</dbReference>